<protein>
    <submittedName>
        <fullName evidence="1">Uncharacterized protein</fullName>
    </submittedName>
</protein>
<reference evidence="1 2" key="1">
    <citation type="journal article" date="2018" name="Front. Plant Sci.">
        <title>Red Clover (Trifolium pratense) and Zigzag Clover (T. medium) - A Picture of Genomic Similarities and Differences.</title>
        <authorList>
            <person name="Dluhosova J."/>
            <person name="Istvanek J."/>
            <person name="Nedelnik J."/>
            <person name="Repkova J."/>
        </authorList>
    </citation>
    <scope>NUCLEOTIDE SEQUENCE [LARGE SCALE GENOMIC DNA]</scope>
    <source>
        <strain evidence="2">cv. 10/8</strain>
        <tissue evidence="1">Leaf</tissue>
    </source>
</reference>
<name>A0A392MH20_9FABA</name>
<comment type="caution">
    <text evidence="1">The sequence shown here is derived from an EMBL/GenBank/DDBJ whole genome shotgun (WGS) entry which is preliminary data.</text>
</comment>
<evidence type="ECO:0000313" key="1">
    <source>
        <dbReference type="EMBL" id="MCH86611.1"/>
    </source>
</evidence>
<sequence>DGEREMWKEDEDLSLFLFSQKMKENANFGSTKFDAASVSGGGSRFVRGFHLAVVTFVDVVTAPSLSSFPFDITVVSSFCRCVVSVMLERISGLLI</sequence>
<dbReference type="Proteomes" id="UP000265520">
    <property type="component" value="Unassembled WGS sequence"/>
</dbReference>
<keyword evidence="2" id="KW-1185">Reference proteome</keyword>
<dbReference type="AlphaFoldDB" id="A0A392MH20"/>
<dbReference type="EMBL" id="LXQA010010617">
    <property type="protein sequence ID" value="MCH86611.1"/>
    <property type="molecule type" value="Genomic_DNA"/>
</dbReference>
<evidence type="ECO:0000313" key="2">
    <source>
        <dbReference type="Proteomes" id="UP000265520"/>
    </source>
</evidence>
<organism evidence="1 2">
    <name type="scientific">Trifolium medium</name>
    <dbReference type="NCBI Taxonomy" id="97028"/>
    <lineage>
        <taxon>Eukaryota</taxon>
        <taxon>Viridiplantae</taxon>
        <taxon>Streptophyta</taxon>
        <taxon>Embryophyta</taxon>
        <taxon>Tracheophyta</taxon>
        <taxon>Spermatophyta</taxon>
        <taxon>Magnoliopsida</taxon>
        <taxon>eudicotyledons</taxon>
        <taxon>Gunneridae</taxon>
        <taxon>Pentapetalae</taxon>
        <taxon>rosids</taxon>
        <taxon>fabids</taxon>
        <taxon>Fabales</taxon>
        <taxon>Fabaceae</taxon>
        <taxon>Papilionoideae</taxon>
        <taxon>50 kb inversion clade</taxon>
        <taxon>NPAAA clade</taxon>
        <taxon>Hologalegina</taxon>
        <taxon>IRL clade</taxon>
        <taxon>Trifolieae</taxon>
        <taxon>Trifolium</taxon>
    </lineage>
</organism>
<accession>A0A392MH20</accession>
<gene>
    <name evidence="1" type="ORF">A2U01_0007470</name>
</gene>
<feature type="non-terminal residue" evidence="1">
    <location>
        <position position="1"/>
    </location>
</feature>
<proteinExistence type="predicted"/>